<dbReference type="RefSeq" id="WP_093095813.1">
    <property type="nucleotide sequence ID" value="NZ_FNGK01000001.1"/>
</dbReference>
<dbReference type="EMBL" id="LT906468">
    <property type="protein sequence ID" value="SNV49341.1"/>
    <property type="molecule type" value="Genomic_DNA"/>
</dbReference>
<dbReference type="Proteomes" id="UP000215355">
    <property type="component" value="Chromosome 1"/>
</dbReference>
<sequence length="190" mass="22422">MRDIFLKNELWILSIQRAFQRAGIYLKNEKSSLQDEYLRDAFRQGLREYIDLQLLNDYEVGVTEENHLANILAFKQHAESIGYGFLYDNTFKYGIAQKLLNLYLKYLWVGGYIKEPVHFPVDARIQEYLKMGKDSFPWTKMTRQNQYMTVINKAKAILAKEDLKWKGVLPGEIISIAELELYLFSKDITY</sequence>
<reference evidence="1 2" key="1">
    <citation type="submission" date="2017-06" db="EMBL/GenBank/DDBJ databases">
        <authorList>
            <consortium name="Pathogen Informatics"/>
        </authorList>
    </citation>
    <scope>NUCLEOTIDE SEQUENCE [LARGE SCALE GENOMIC DNA]</scope>
    <source>
        <strain evidence="1 2">NCTC12149</strain>
    </source>
</reference>
<evidence type="ECO:0000313" key="2">
    <source>
        <dbReference type="Proteomes" id="UP000215355"/>
    </source>
</evidence>
<name>A0AAJ5C058_9SPHI</name>
<dbReference type="KEGG" id="smiz:4412673_01757"/>
<accession>A0AAJ5C058</accession>
<evidence type="ECO:0000313" key="1">
    <source>
        <dbReference type="EMBL" id="SNV49341.1"/>
    </source>
</evidence>
<protein>
    <submittedName>
        <fullName evidence="1">Uncharacterized protein</fullName>
    </submittedName>
</protein>
<gene>
    <name evidence="1" type="ORF">SAMEA4412673_01757</name>
</gene>
<proteinExistence type="predicted"/>
<dbReference type="AlphaFoldDB" id="A0AAJ5C058"/>
<organism evidence="1 2">
    <name type="scientific">Sphingobacterium mizutaii</name>
    <dbReference type="NCBI Taxonomy" id="1010"/>
    <lineage>
        <taxon>Bacteria</taxon>
        <taxon>Pseudomonadati</taxon>
        <taxon>Bacteroidota</taxon>
        <taxon>Sphingobacteriia</taxon>
        <taxon>Sphingobacteriales</taxon>
        <taxon>Sphingobacteriaceae</taxon>
        <taxon>Sphingobacterium</taxon>
    </lineage>
</organism>